<proteinExistence type="predicted"/>
<dbReference type="EMBL" id="JACJTQ010000030">
    <property type="protein sequence ID" value="MBD2693660.1"/>
    <property type="molecule type" value="Genomic_DNA"/>
</dbReference>
<reference evidence="1 2" key="1">
    <citation type="journal article" date="2020" name="ISME J.">
        <title>Comparative genomics reveals insights into cyanobacterial evolution and habitat adaptation.</title>
        <authorList>
            <person name="Chen M.Y."/>
            <person name="Teng W.K."/>
            <person name="Zhao L."/>
            <person name="Hu C.X."/>
            <person name="Zhou Y.K."/>
            <person name="Han B.P."/>
            <person name="Song L.R."/>
            <person name="Shu W.S."/>
        </authorList>
    </citation>
    <scope>NUCLEOTIDE SEQUENCE [LARGE SCALE GENOMIC DNA]</scope>
    <source>
        <strain evidence="1 2">FACHB-362</strain>
    </source>
</reference>
<accession>A0ABR8J7U6</accession>
<dbReference type="Proteomes" id="UP000660381">
    <property type="component" value="Unassembled WGS sequence"/>
</dbReference>
<sequence length="82" mass="9360">MVVQYCSVKLKTLNQVGWGAIALDGFPGLWRMAFDVLVTQHLRTFVGLRCRLTQPTKTLNRQVLNGGVLSKLIPFWILDFRL</sequence>
<gene>
    <name evidence="1" type="ORF">H6G68_18175</name>
</gene>
<name>A0ABR8J7U6_9NOST</name>
<evidence type="ECO:0000313" key="1">
    <source>
        <dbReference type="EMBL" id="MBD2693660.1"/>
    </source>
</evidence>
<protein>
    <submittedName>
        <fullName evidence="1">Uncharacterized protein</fullName>
    </submittedName>
</protein>
<comment type="caution">
    <text evidence="1">The sequence shown here is derived from an EMBL/GenBank/DDBJ whole genome shotgun (WGS) entry which is preliminary data.</text>
</comment>
<organism evidence="1 2">
    <name type="scientific">Anabaena catenula FACHB-362</name>
    <dbReference type="NCBI Taxonomy" id="2692877"/>
    <lineage>
        <taxon>Bacteria</taxon>
        <taxon>Bacillati</taxon>
        <taxon>Cyanobacteriota</taxon>
        <taxon>Cyanophyceae</taxon>
        <taxon>Nostocales</taxon>
        <taxon>Nostocaceae</taxon>
        <taxon>Anabaena</taxon>
    </lineage>
</organism>
<dbReference type="RefSeq" id="WP_190907907.1">
    <property type="nucleotide sequence ID" value="NZ_JACJTQ010000030.1"/>
</dbReference>
<keyword evidence="2" id="KW-1185">Reference proteome</keyword>
<evidence type="ECO:0000313" key="2">
    <source>
        <dbReference type="Proteomes" id="UP000660381"/>
    </source>
</evidence>